<evidence type="ECO:0000313" key="4">
    <source>
        <dbReference type="Proteomes" id="UP001519363"/>
    </source>
</evidence>
<dbReference type="Pfam" id="PF01337">
    <property type="entry name" value="Barstar"/>
    <property type="match status" value="1"/>
</dbReference>
<name>A0ABS5ABZ6_9PSEU</name>
<comment type="caution">
    <text evidence="3">The sequence shown here is derived from an EMBL/GenBank/DDBJ whole genome shotgun (WGS) entry which is preliminary data.</text>
</comment>
<dbReference type="Proteomes" id="UP001519363">
    <property type="component" value="Unassembled WGS sequence"/>
</dbReference>
<dbReference type="InterPro" id="IPR000468">
    <property type="entry name" value="Barstar"/>
</dbReference>
<dbReference type="Gene3D" id="3.30.370.10">
    <property type="entry name" value="Barstar-like"/>
    <property type="match status" value="1"/>
</dbReference>
<reference evidence="3 4" key="1">
    <citation type="submission" date="2021-03" db="EMBL/GenBank/DDBJ databases">
        <title>Sequencing the genomes of 1000 actinobacteria strains.</title>
        <authorList>
            <person name="Klenk H.-P."/>
        </authorList>
    </citation>
    <scope>NUCLEOTIDE SEQUENCE [LARGE SCALE GENOMIC DNA]</scope>
    <source>
        <strain evidence="3 4">DSM 44580</strain>
    </source>
</reference>
<dbReference type="SUPFAM" id="SSF52038">
    <property type="entry name" value="Barstar-related"/>
    <property type="match status" value="1"/>
</dbReference>
<evidence type="ECO:0000313" key="3">
    <source>
        <dbReference type="EMBL" id="MBP2474113.1"/>
    </source>
</evidence>
<dbReference type="CDD" id="cd05141">
    <property type="entry name" value="Barstar_evA4336-like"/>
    <property type="match status" value="1"/>
</dbReference>
<evidence type="ECO:0000256" key="1">
    <source>
        <dbReference type="ARBA" id="ARBA00006845"/>
    </source>
</evidence>
<feature type="domain" description="Barstar (barnase inhibitor)" evidence="2">
    <location>
        <begin position="7"/>
        <end position="85"/>
    </location>
</feature>
<comment type="similarity">
    <text evidence="1">Belongs to the barstar family.</text>
</comment>
<sequence>MTPAEHLVDGTGARTKREVLLRFAEALSFPDWFGGNLDALYDCLADLSWLPDEPQHVRWTHSAELKRHDPGAYAGIRSVLADAAEVNPRFTYTVS</sequence>
<evidence type="ECO:0000259" key="2">
    <source>
        <dbReference type="Pfam" id="PF01337"/>
    </source>
</evidence>
<keyword evidence="4" id="KW-1185">Reference proteome</keyword>
<proteinExistence type="inferred from homology"/>
<dbReference type="InterPro" id="IPR035905">
    <property type="entry name" value="Barstar-like_sf"/>
</dbReference>
<organism evidence="3 4">
    <name type="scientific">Crossiella equi</name>
    <dbReference type="NCBI Taxonomy" id="130796"/>
    <lineage>
        <taxon>Bacteria</taxon>
        <taxon>Bacillati</taxon>
        <taxon>Actinomycetota</taxon>
        <taxon>Actinomycetes</taxon>
        <taxon>Pseudonocardiales</taxon>
        <taxon>Pseudonocardiaceae</taxon>
        <taxon>Crossiella</taxon>
    </lineage>
</organism>
<protein>
    <submittedName>
        <fullName evidence="3">RNAse (Barnase) inhibitor barstar</fullName>
    </submittedName>
</protein>
<dbReference type="RefSeq" id="WP_086789231.1">
    <property type="nucleotide sequence ID" value="NZ_JAGIOO010000001.1"/>
</dbReference>
<accession>A0ABS5ABZ6</accession>
<gene>
    <name evidence="3" type="ORF">JOF53_002985</name>
</gene>
<dbReference type="EMBL" id="JAGIOO010000001">
    <property type="protein sequence ID" value="MBP2474113.1"/>
    <property type="molecule type" value="Genomic_DNA"/>
</dbReference>